<dbReference type="Proteomes" id="UP001221924">
    <property type="component" value="Unassembled WGS sequence"/>
</dbReference>
<sequence>MGNIDKIKSTIKGWRLGDYFRQFSIVAAGIIVTFWGSDKLTAHARQKEVQSVMQLVADELKSNRKSLMGVKSLLDIDIHMSALLIEHRVDISTIPSDTLVKYKKFFSNMSTFDYSTDALDVLKGSSLMQYIPDKRLLQSILQTYHKMGKLQKNVTEYYQMKNDAVMTHLSSIKKEHRLRIISSKGNFEENILSLLNNDTFVNYTALVPNFLDWEEFSDLEQVLGEQIRIIEAKYK</sequence>
<protein>
    <submittedName>
        <fullName evidence="1">Uncharacterized protein</fullName>
    </submittedName>
</protein>
<accession>A0AAW6M2H8</accession>
<evidence type="ECO:0000313" key="1">
    <source>
        <dbReference type="EMBL" id="MDE8694162.1"/>
    </source>
</evidence>
<proteinExistence type="predicted"/>
<evidence type="ECO:0000313" key="2">
    <source>
        <dbReference type="Proteomes" id="UP001221924"/>
    </source>
</evidence>
<dbReference type="RefSeq" id="WP_149925010.1">
    <property type="nucleotide sequence ID" value="NZ_CAXKYC010000005.1"/>
</dbReference>
<name>A0AAW6M2H8_9BACE</name>
<reference evidence="1" key="1">
    <citation type="submission" date="2023-03" db="EMBL/GenBank/DDBJ databases">
        <title>DFI Biobank Strains.</title>
        <authorList>
            <person name="Mostad J."/>
            <person name="Paddock L."/>
            <person name="Medina S."/>
            <person name="Waligurski E."/>
            <person name="Barat B."/>
            <person name="Smith R."/>
            <person name="Burgo V."/>
            <person name="Metcalfe C."/>
            <person name="Woodson C."/>
            <person name="Sundararajan A."/>
            <person name="Ramaswamy R."/>
            <person name="Lin H."/>
            <person name="Pamer E.G."/>
        </authorList>
    </citation>
    <scope>NUCLEOTIDE SEQUENCE</scope>
    <source>
        <strain evidence="1">DFI.9.5</strain>
    </source>
</reference>
<dbReference type="EMBL" id="JARFID010000006">
    <property type="protein sequence ID" value="MDE8694162.1"/>
    <property type="molecule type" value="Genomic_DNA"/>
</dbReference>
<gene>
    <name evidence="1" type="ORF">PZH42_08585</name>
</gene>
<organism evidence="1 2">
    <name type="scientific">Bacteroides cellulosilyticus</name>
    <dbReference type="NCBI Taxonomy" id="246787"/>
    <lineage>
        <taxon>Bacteria</taxon>
        <taxon>Pseudomonadati</taxon>
        <taxon>Bacteroidota</taxon>
        <taxon>Bacteroidia</taxon>
        <taxon>Bacteroidales</taxon>
        <taxon>Bacteroidaceae</taxon>
        <taxon>Bacteroides</taxon>
    </lineage>
</organism>
<dbReference type="AlphaFoldDB" id="A0AAW6M2H8"/>
<comment type="caution">
    <text evidence="1">The sequence shown here is derived from an EMBL/GenBank/DDBJ whole genome shotgun (WGS) entry which is preliminary data.</text>
</comment>